<dbReference type="OrthoDB" id="67946at2759"/>
<evidence type="ECO:0000313" key="1">
    <source>
        <dbReference type="EMBL" id="ETV75901.1"/>
    </source>
</evidence>
<dbReference type="GeneID" id="20811862"/>
<organism evidence="1">
    <name type="scientific">Aphanomyces astaci</name>
    <name type="common">Crayfish plague agent</name>
    <dbReference type="NCBI Taxonomy" id="112090"/>
    <lineage>
        <taxon>Eukaryota</taxon>
        <taxon>Sar</taxon>
        <taxon>Stramenopiles</taxon>
        <taxon>Oomycota</taxon>
        <taxon>Saprolegniomycetes</taxon>
        <taxon>Saprolegniales</taxon>
        <taxon>Verrucalvaceae</taxon>
        <taxon>Aphanomyces</taxon>
    </lineage>
</organism>
<sequence length="300" mass="32439">MSSTATGSSSSTAATSKHPTVECDVCVGMTMYTSAMRDANEKPICVGFKSTKCEIDQQGFVELLEKRQQEAAGSPTRSKSATTTIDQEARLRHIEAFLAALSNVRGGRIFIPGQLSSAHQKPQPKVDATAHDSIYAPEKDSFRYMYWGLTLYSSTPTSTTSTTSTSTTTGDKDTGHFKHVLPLCVGVSYLQRSKPSLPATADVASRSVPAPSPFSRPADLALTKAVDPEATPVNLLGKMTAACNFTAMAMVKYADRQATNFPERYTQSMQRLVDNMHVQWGSMTKLAIRIVTFGGSKKDS</sequence>
<gene>
    <name evidence="1" type="ORF">H257_09866</name>
</gene>
<protein>
    <submittedName>
        <fullName evidence="1">Uncharacterized protein</fullName>
    </submittedName>
</protein>
<dbReference type="VEuPathDB" id="FungiDB:H257_09866"/>
<dbReference type="EMBL" id="KI913138">
    <property type="protein sequence ID" value="ETV75901.1"/>
    <property type="molecule type" value="Genomic_DNA"/>
</dbReference>
<reference evidence="1" key="1">
    <citation type="submission" date="2013-12" db="EMBL/GenBank/DDBJ databases">
        <title>The Genome Sequence of Aphanomyces astaci APO3.</title>
        <authorList>
            <consortium name="The Broad Institute Genomics Platform"/>
            <person name="Russ C."/>
            <person name="Tyler B."/>
            <person name="van West P."/>
            <person name="Dieguez-Uribeondo J."/>
            <person name="Young S.K."/>
            <person name="Zeng Q."/>
            <person name="Gargeya S."/>
            <person name="Fitzgerald M."/>
            <person name="Abouelleil A."/>
            <person name="Alvarado L."/>
            <person name="Chapman S.B."/>
            <person name="Gainer-Dewar J."/>
            <person name="Goldberg J."/>
            <person name="Griggs A."/>
            <person name="Gujja S."/>
            <person name="Hansen M."/>
            <person name="Howarth C."/>
            <person name="Imamovic A."/>
            <person name="Ireland A."/>
            <person name="Larimer J."/>
            <person name="McCowan C."/>
            <person name="Murphy C."/>
            <person name="Pearson M."/>
            <person name="Poon T.W."/>
            <person name="Priest M."/>
            <person name="Roberts A."/>
            <person name="Saif S."/>
            <person name="Shea T."/>
            <person name="Sykes S."/>
            <person name="Wortman J."/>
            <person name="Nusbaum C."/>
            <person name="Birren B."/>
        </authorList>
    </citation>
    <scope>NUCLEOTIDE SEQUENCE [LARGE SCALE GENOMIC DNA]</scope>
    <source>
        <strain evidence="1">APO3</strain>
    </source>
</reference>
<dbReference type="AlphaFoldDB" id="W4G9D3"/>
<dbReference type="RefSeq" id="XP_009834546.1">
    <property type="nucleotide sequence ID" value="XM_009836244.1"/>
</dbReference>
<name>W4G9D3_APHAT</name>
<proteinExistence type="predicted"/>
<accession>W4G9D3</accession>